<keyword evidence="3" id="KW-1185">Reference proteome</keyword>
<gene>
    <name evidence="2" type="ORF">KJK29_03085</name>
</gene>
<dbReference type="Gene3D" id="3.40.220.10">
    <property type="entry name" value="Leucine Aminopeptidase, subunit E, domain 1"/>
    <property type="match status" value="1"/>
</dbReference>
<evidence type="ECO:0000313" key="3">
    <source>
        <dbReference type="Proteomes" id="UP000679629"/>
    </source>
</evidence>
<sequence length="280" mass="30502">MSARLRGIARQTEQIVEAGVYRAPNGREVSIAGELRAAREGTRLYGPEPVPVPSVRVSRTQTKTLIEVTGESSLEAARRLGGEVAVLNFASARNPGGGYLNGAQAQEEALCRASALYTCLLRARAYYDHHRAHRDPFYTDRVIHSPAVPVFRDDRGELLDEPYTAGFLTSPAPNAGVVLRTAPERAPELPRALAVRAERVLETAAAHGYRRLVLGAWGCGVFRNDPAQVAGAFRALLEPGGRFAETFEHVAFGILDRTRERAVLGAFEKTFQVSPGVFPR</sequence>
<reference evidence="3" key="1">
    <citation type="submission" date="2021-05" db="EMBL/GenBank/DDBJ databases">
        <title>Direct Submission.</title>
        <authorList>
            <person name="Li K."/>
            <person name="Gao J."/>
        </authorList>
    </citation>
    <scope>NUCLEOTIDE SEQUENCE [LARGE SCALE GENOMIC DNA]</scope>
    <source>
        <strain evidence="3">MG62</strain>
    </source>
</reference>
<evidence type="ECO:0000259" key="1">
    <source>
        <dbReference type="Pfam" id="PF10021"/>
    </source>
</evidence>
<feature type="domain" description="Microbial-type PARG catalytic" evidence="1">
    <location>
        <begin position="9"/>
        <end position="153"/>
    </location>
</feature>
<name>A0ABX8FKJ2_9ACTN</name>
<dbReference type="Pfam" id="PF10021">
    <property type="entry name" value="PARG_cat_microb"/>
    <property type="match status" value="1"/>
</dbReference>
<dbReference type="SUPFAM" id="SSF52949">
    <property type="entry name" value="Macro domain-like"/>
    <property type="match status" value="1"/>
</dbReference>
<evidence type="ECO:0000313" key="2">
    <source>
        <dbReference type="EMBL" id="QWB21644.1"/>
    </source>
</evidence>
<dbReference type="EMBL" id="CP075896">
    <property type="protein sequence ID" value="QWB21644.1"/>
    <property type="molecule type" value="Genomic_DNA"/>
</dbReference>
<dbReference type="PANTHER" id="PTHR35596">
    <property type="entry name" value="DUF2263 DOMAIN-CONTAINING PROTEIN"/>
    <property type="match status" value="1"/>
</dbReference>
<dbReference type="Proteomes" id="UP000679629">
    <property type="component" value="Chromosome"/>
</dbReference>
<accession>A0ABX8FKJ2</accession>
<protein>
    <submittedName>
        <fullName evidence="2">TIGR02452 family protein</fullName>
    </submittedName>
</protein>
<dbReference type="InterPro" id="IPR043472">
    <property type="entry name" value="Macro_dom-like"/>
</dbReference>
<dbReference type="RefSeq" id="WP_215117049.1">
    <property type="nucleotide sequence ID" value="NZ_CP075896.1"/>
</dbReference>
<dbReference type="PIRSF" id="PIRSF014899">
    <property type="entry name" value="UCP014899"/>
    <property type="match status" value="1"/>
</dbReference>
<proteinExistence type="predicted"/>
<dbReference type="PANTHER" id="PTHR35596:SF1">
    <property type="entry name" value="MICROBIAL-TYPE PARG CATALYTIC DOMAIN-CONTAINING PROTEIN"/>
    <property type="match status" value="1"/>
</dbReference>
<dbReference type="InterPro" id="IPR019261">
    <property type="entry name" value="PARG_cat_microbial"/>
</dbReference>
<organism evidence="2 3">
    <name type="scientific">Streptomyces koelreuteriae</name>
    <dbReference type="NCBI Taxonomy" id="2838015"/>
    <lineage>
        <taxon>Bacteria</taxon>
        <taxon>Bacillati</taxon>
        <taxon>Actinomycetota</taxon>
        <taxon>Actinomycetes</taxon>
        <taxon>Kitasatosporales</taxon>
        <taxon>Streptomycetaceae</taxon>
        <taxon>Streptomyces</taxon>
    </lineage>
</organism>
<dbReference type="NCBIfam" id="TIGR02452">
    <property type="entry name" value="TIGR02452 family protein"/>
    <property type="match status" value="1"/>
</dbReference>
<dbReference type="InterPro" id="IPR012664">
    <property type="entry name" value="CHP02452"/>
</dbReference>